<sequence>MIEQLYTVHYAELNRFARSIAGNDKEAEDLLQETFVRAL</sequence>
<dbReference type="SUPFAM" id="SSF88946">
    <property type="entry name" value="Sigma2 domain of RNA polymerase sigma factors"/>
    <property type="match status" value="1"/>
</dbReference>
<keyword evidence="3" id="KW-1185">Reference proteome</keyword>
<comment type="caution">
    <text evidence="2">The sequence shown here is derived from an EMBL/GenBank/DDBJ whole genome shotgun (WGS) entry which is preliminary data.</text>
</comment>
<feature type="domain" description="RNA polymerase sigma-70 region 2" evidence="1">
    <location>
        <begin position="5"/>
        <end position="39"/>
    </location>
</feature>
<dbReference type="EMBL" id="JAHZIK010001248">
    <property type="protein sequence ID" value="MBW7458569.1"/>
    <property type="molecule type" value="Genomic_DNA"/>
</dbReference>
<evidence type="ECO:0000313" key="2">
    <source>
        <dbReference type="EMBL" id="MBW7458569.1"/>
    </source>
</evidence>
<proteinExistence type="predicted"/>
<accession>A0ABS7CCA5</accession>
<gene>
    <name evidence="2" type="ORF">K0U00_31455</name>
</gene>
<organism evidence="2 3">
    <name type="scientific">Paenibacillus sepulcri</name>
    <dbReference type="NCBI Taxonomy" id="359917"/>
    <lineage>
        <taxon>Bacteria</taxon>
        <taxon>Bacillati</taxon>
        <taxon>Bacillota</taxon>
        <taxon>Bacilli</taxon>
        <taxon>Bacillales</taxon>
        <taxon>Paenibacillaceae</taxon>
        <taxon>Paenibacillus</taxon>
    </lineage>
</organism>
<dbReference type="InterPro" id="IPR007627">
    <property type="entry name" value="RNA_pol_sigma70_r2"/>
</dbReference>
<evidence type="ECO:0000313" key="3">
    <source>
        <dbReference type="Proteomes" id="UP001519887"/>
    </source>
</evidence>
<name>A0ABS7CCA5_9BACL</name>
<dbReference type="Gene3D" id="1.10.1740.10">
    <property type="match status" value="1"/>
</dbReference>
<dbReference type="Proteomes" id="UP001519887">
    <property type="component" value="Unassembled WGS sequence"/>
</dbReference>
<feature type="non-terminal residue" evidence="2">
    <location>
        <position position="39"/>
    </location>
</feature>
<protein>
    <recommendedName>
        <fullName evidence="1">RNA polymerase sigma-70 region 2 domain-containing protein</fullName>
    </recommendedName>
</protein>
<dbReference type="Pfam" id="PF04542">
    <property type="entry name" value="Sigma70_r2"/>
    <property type="match status" value="1"/>
</dbReference>
<dbReference type="InterPro" id="IPR013325">
    <property type="entry name" value="RNA_pol_sigma_r2"/>
</dbReference>
<reference evidence="2 3" key="1">
    <citation type="submission" date="2021-07" db="EMBL/GenBank/DDBJ databases">
        <title>Paenibacillus radiodurans sp. nov., isolated from the southeastern edge of Tengger Desert.</title>
        <authorList>
            <person name="Zhang G."/>
        </authorList>
    </citation>
    <scope>NUCLEOTIDE SEQUENCE [LARGE SCALE GENOMIC DNA]</scope>
    <source>
        <strain evidence="2 3">CCM 7311</strain>
    </source>
</reference>
<evidence type="ECO:0000259" key="1">
    <source>
        <dbReference type="Pfam" id="PF04542"/>
    </source>
</evidence>